<dbReference type="EMBL" id="OZ037952">
    <property type="protein sequence ID" value="CAL1717021.1"/>
    <property type="molecule type" value="Genomic_DNA"/>
</dbReference>
<proteinExistence type="predicted"/>
<evidence type="ECO:0000256" key="1">
    <source>
        <dbReference type="SAM" id="SignalP"/>
    </source>
</evidence>
<dbReference type="InterPro" id="IPR018247">
    <property type="entry name" value="EF_Hand_1_Ca_BS"/>
</dbReference>
<keyword evidence="3" id="KW-1185">Reference proteome</keyword>
<dbReference type="PROSITE" id="PS00018">
    <property type="entry name" value="EF_HAND_1"/>
    <property type="match status" value="2"/>
</dbReference>
<organism evidence="2 3">
    <name type="scientific">Somion occarium</name>
    <dbReference type="NCBI Taxonomy" id="3059160"/>
    <lineage>
        <taxon>Eukaryota</taxon>
        <taxon>Fungi</taxon>
        <taxon>Dikarya</taxon>
        <taxon>Basidiomycota</taxon>
        <taxon>Agaricomycotina</taxon>
        <taxon>Agaricomycetes</taxon>
        <taxon>Polyporales</taxon>
        <taxon>Cerrenaceae</taxon>
        <taxon>Somion</taxon>
    </lineage>
</organism>
<feature type="signal peptide" evidence="1">
    <location>
        <begin position="1"/>
        <end position="20"/>
    </location>
</feature>
<keyword evidence="1" id="KW-0732">Signal</keyword>
<name>A0ABP1EAI1_9APHY</name>
<gene>
    <name evidence="2" type="ORF">GFSPODELE1_LOCUS11016</name>
</gene>
<reference evidence="3" key="1">
    <citation type="submission" date="2024-04" db="EMBL/GenBank/DDBJ databases">
        <authorList>
            <person name="Shaw F."/>
            <person name="Minotto A."/>
        </authorList>
    </citation>
    <scope>NUCLEOTIDE SEQUENCE [LARGE SCALE GENOMIC DNA]</scope>
</reference>
<sequence length="488" mass="51278">MRSSTVLAIAIASAAVPAFAAPTTAIPQDESGALNFQDVKDFGQGFVDGFTKTLSAVAPFAGLLLREDDESGALSFQDVKDFGKGVVDGFTHTVEEVTPAIQAVGGLVQTAAPLLSHFQGRELIARAIIEARQEQGLDESGALSFDDITNGLKKAWDTVGPIVKAVAPIAEAAAPLLLRDVDESGVLSWQDVKDFGKGFVDGFTNTVESITPAVQAVGGLVQTAAPLLSHNQGRELVARAIIQARHEQGLDVSGALSFHDITDGLKKAWDTVSPIVKTVAPIAEAAAPLLLRDVSSQPPPSTSPYLDESGALSFDDITNGIKKVFDTVAPIVKTVAPIVEAAAPLFLRDVDESGALSWQDVKDFGKGFVDGFTDTLQSVTPAVQAVGGLIETAAPLLNHAQGRELVARGIIEARQEQGLDDSGALSFHDITDGLKKAWDTVSPIVQTVAPIAEAAAPLFLRDVNGNALPPTFKAHVRPRPKRSLNDLD</sequence>
<evidence type="ECO:0000313" key="3">
    <source>
        <dbReference type="Proteomes" id="UP001497453"/>
    </source>
</evidence>
<dbReference type="Proteomes" id="UP001497453">
    <property type="component" value="Chromosome 9"/>
</dbReference>
<evidence type="ECO:0000313" key="2">
    <source>
        <dbReference type="EMBL" id="CAL1717021.1"/>
    </source>
</evidence>
<accession>A0ABP1EAI1</accession>
<protein>
    <submittedName>
        <fullName evidence="2">Uncharacterized protein</fullName>
    </submittedName>
</protein>
<feature type="chain" id="PRO_5046649635" evidence="1">
    <location>
        <begin position="21"/>
        <end position="488"/>
    </location>
</feature>